<name>A0A1I7KRU7_9BURK</name>
<keyword evidence="2" id="KW-1185">Reference proteome</keyword>
<protein>
    <submittedName>
        <fullName evidence="1">Uncharacterized protein</fullName>
    </submittedName>
</protein>
<reference evidence="2" key="1">
    <citation type="submission" date="2016-10" db="EMBL/GenBank/DDBJ databases">
        <authorList>
            <person name="Varghese N."/>
            <person name="Submissions S."/>
        </authorList>
    </citation>
    <scope>NUCLEOTIDE SEQUENCE [LARGE SCALE GENOMIC DNA]</scope>
    <source>
        <strain evidence="2">CGMCC 1.11014</strain>
    </source>
</reference>
<dbReference type="AlphaFoldDB" id="A0A1I7KRU7"/>
<sequence>MSAARGAGLESEQLRARAMDAVVNALYARHPEMSHRFGQQGVARCREDIGHHLA</sequence>
<dbReference type="Proteomes" id="UP000199391">
    <property type="component" value="Unassembled WGS sequence"/>
</dbReference>
<evidence type="ECO:0000313" key="2">
    <source>
        <dbReference type="Proteomes" id="UP000199391"/>
    </source>
</evidence>
<dbReference type="RefSeq" id="WP_177307351.1">
    <property type="nucleotide sequence ID" value="NZ_FPBO01000019.1"/>
</dbReference>
<accession>A0A1I7KRU7</accession>
<proteinExistence type="predicted"/>
<dbReference type="STRING" id="1035707.SAMN05216552_101916"/>
<evidence type="ECO:0000313" key="1">
    <source>
        <dbReference type="EMBL" id="SFV00161.1"/>
    </source>
</evidence>
<gene>
    <name evidence="1" type="ORF">SAMN05216552_101916</name>
</gene>
<dbReference type="EMBL" id="FPBO01000019">
    <property type="protein sequence ID" value="SFV00161.1"/>
    <property type="molecule type" value="Genomic_DNA"/>
</dbReference>
<organism evidence="1 2">
    <name type="scientific">Pseudoduganella namucuonensis</name>
    <dbReference type="NCBI Taxonomy" id="1035707"/>
    <lineage>
        <taxon>Bacteria</taxon>
        <taxon>Pseudomonadati</taxon>
        <taxon>Pseudomonadota</taxon>
        <taxon>Betaproteobacteria</taxon>
        <taxon>Burkholderiales</taxon>
        <taxon>Oxalobacteraceae</taxon>
        <taxon>Telluria group</taxon>
        <taxon>Pseudoduganella</taxon>
    </lineage>
</organism>